<comment type="caution">
    <text evidence="1">The sequence shown here is derived from an EMBL/GenBank/DDBJ whole genome shotgun (WGS) entry which is preliminary data.</text>
</comment>
<accession>A0ACC5X4A7</accession>
<dbReference type="EMBL" id="CM040467">
    <property type="protein sequence ID" value="MCI4385955.1"/>
    <property type="molecule type" value="Genomic_DNA"/>
</dbReference>
<gene>
    <name evidence="1" type="ORF">PGIGA_G00056470</name>
</gene>
<dbReference type="Proteomes" id="UP000829447">
    <property type="component" value="Linkage Group LG14"/>
</dbReference>
<proteinExistence type="predicted"/>
<keyword evidence="2" id="KW-1185">Reference proteome</keyword>
<name>A0ACC5X4A7_PANGG</name>
<protein>
    <submittedName>
        <fullName evidence="1">Uncharacterized protein</fullName>
    </submittedName>
</protein>
<evidence type="ECO:0000313" key="1">
    <source>
        <dbReference type="EMBL" id="MCI4385955.1"/>
    </source>
</evidence>
<evidence type="ECO:0000313" key="2">
    <source>
        <dbReference type="Proteomes" id="UP000829447"/>
    </source>
</evidence>
<organism evidence="1 2">
    <name type="scientific">Pangasianodon gigas</name>
    <name type="common">Mekong giant catfish</name>
    <name type="synonym">Pangasius gigas</name>
    <dbReference type="NCBI Taxonomy" id="30993"/>
    <lineage>
        <taxon>Eukaryota</taxon>
        <taxon>Metazoa</taxon>
        <taxon>Chordata</taxon>
        <taxon>Craniata</taxon>
        <taxon>Vertebrata</taxon>
        <taxon>Euteleostomi</taxon>
        <taxon>Actinopterygii</taxon>
        <taxon>Neopterygii</taxon>
        <taxon>Teleostei</taxon>
        <taxon>Ostariophysi</taxon>
        <taxon>Siluriformes</taxon>
        <taxon>Pangasiidae</taxon>
        <taxon>Pangasianodon</taxon>
    </lineage>
</organism>
<reference evidence="1 2" key="1">
    <citation type="journal article" date="2022" name="bioRxiv">
        <title>An ancient truncated duplication of the anti-Mullerian hormone receptor type 2 gene is a potential conserved master sex determinant in the Pangasiidae catfish family.</title>
        <authorList>
            <person name="Wen M."/>
            <person name="Pan Q."/>
            <person name="Jouanno E."/>
            <person name="Montfort J."/>
            <person name="Zahm M."/>
            <person name="Cabau C."/>
            <person name="Klopp C."/>
            <person name="Iampietro C."/>
            <person name="Roques C."/>
            <person name="Bouchez O."/>
            <person name="Castinel A."/>
            <person name="Donnadieu C."/>
            <person name="Parrinello H."/>
            <person name="Poncet C."/>
            <person name="Belmonte E."/>
            <person name="Gautier V."/>
            <person name="Avarre J.-C."/>
            <person name="Dugue R."/>
            <person name="Gustiano R."/>
            <person name="Ha T.T.T."/>
            <person name="Campet M."/>
            <person name="Sriphairoj K."/>
            <person name="Ribolli J."/>
            <person name="de Almeida F.L."/>
            <person name="Desvignes T."/>
            <person name="Postlethwait J.H."/>
            <person name="Bucao C.F."/>
            <person name="Robinson-Rechavi M."/>
            <person name="Bobe J."/>
            <person name="Herpin A."/>
            <person name="Guiguen Y."/>
        </authorList>
    </citation>
    <scope>NUCLEOTIDE SEQUENCE [LARGE SCALE GENOMIC DNA]</scope>
    <source>
        <strain evidence="1">YG-Dec2019</strain>
    </source>
</reference>
<sequence>MIRLIMHFTAACLLGFALYISICKVHAADNYNYDYDYDDQKCSMTESIIGGTVKYSKDGAVGSEVTYYCKDGFKPYPIFKKICNSKGKWEPEISRVICEEESDYDDIEEPQKNCSVAEIIKGGSVSYSNEGLEGSVLTYHCNIGYYPYPVSTRVCNSGGEWSIMILPNGKTVSTATCKDILCPGQLQLDNGQLWPKKQWFKIGEEQEFSCREGLTFSGSAKRNCTEWGHWTGTLPVCIDQTDGCRDPGIPPGAIRSGDRFQIGDQVKYRCQSGTDLLGSEVRVCLDSKEWSGPEPRCQAPYVFDLPASVAQAMDGSLSAVMDVSSPDFKKKGPNYGRTLKVADGRLNIFILIDTSGSIQQDQFERAKKATASLIRKLSSYEVEMKFDIISYASEPQHIITVLDNLSGNVDAVLKRLNLFSQTQHGKKTGTNLYKALESVHERLAFLKSKNQNGFNETQNVILIETDGYTNMGGNPQYVLGLIRELLGYKSRSTDNSHEELLDVYVFGIGASIKRSELKSLASSKIRERHLFILNSYEDLGEVFNRMINDSAATKCGVAHELVSPRIDAAADDDDIEPSQVAYTRPWHVSVSWQAKPCQGSILTENWVITAAHCLMKLNGVLMERANPKDVIIEHGDGKVDASLIILHPDFNVTKLRDKSINEFYDYDVALIKVSSTIKLSSKARPVCLPCTKAANRALKMTSTSTNSTCKKHKSALLDLQQTQAYFIRQGKTRKSTHIQTGEKRDDCIEQFRPALPSNNLVSLTDVITDRFLCTGGSQKYKDYITCKGDSGGSLFLRKGMRYFQVGVVSWGTTSVCDSTTPTVSEPPVDARDFHISVFSIMSWLKEHLDKELDFLPLEN</sequence>